<proteinExistence type="inferred from homology"/>
<dbReference type="AlphaFoldDB" id="E6VPV1"/>
<dbReference type="PANTHER" id="PTHR37423">
    <property type="entry name" value="SOLUBLE LYTIC MUREIN TRANSGLYCOSYLASE-RELATED"/>
    <property type="match status" value="1"/>
</dbReference>
<dbReference type="CDD" id="cd00254">
    <property type="entry name" value="LT-like"/>
    <property type="match status" value="1"/>
</dbReference>
<dbReference type="Pfam" id="PF01464">
    <property type="entry name" value="SLT"/>
    <property type="match status" value="1"/>
</dbReference>
<feature type="domain" description="Transglycosylase SLT" evidence="4">
    <location>
        <begin position="57"/>
        <end position="155"/>
    </location>
</feature>
<protein>
    <submittedName>
        <fullName evidence="5">Lytic transglycosylase catalytic</fullName>
    </submittedName>
</protein>
<dbReference type="Gene3D" id="1.10.530.10">
    <property type="match status" value="1"/>
</dbReference>
<organism evidence="5 6">
    <name type="scientific">Rhodopseudomonas palustris (strain DX-1)</name>
    <dbReference type="NCBI Taxonomy" id="652103"/>
    <lineage>
        <taxon>Bacteria</taxon>
        <taxon>Pseudomonadati</taxon>
        <taxon>Pseudomonadota</taxon>
        <taxon>Alphaproteobacteria</taxon>
        <taxon>Hyphomicrobiales</taxon>
        <taxon>Nitrobacteraceae</taxon>
        <taxon>Rhodopseudomonas</taxon>
    </lineage>
</organism>
<evidence type="ECO:0000256" key="3">
    <source>
        <dbReference type="SAM" id="MobiDB-lite"/>
    </source>
</evidence>
<evidence type="ECO:0000256" key="1">
    <source>
        <dbReference type="ARBA" id="ARBA00007734"/>
    </source>
</evidence>
<dbReference type="SUPFAM" id="SSF53955">
    <property type="entry name" value="Lysozyme-like"/>
    <property type="match status" value="1"/>
</dbReference>
<dbReference type="EMBL" id="CP002418">
    <property type="protein sequence ID" value="ADU42528.1"/>
    <property type="molecule type" value="Genomic_DNA"/>
</dbReference>
<name>E6VPV1_RHOPX</name>
<sequence length="255" mass="27234">MSLIGPSAALRRCGPHGRIALLLLSGLVITTLDIGNASAQPTPTGRHEVGDPIAAHIAEAAQRFGIPERWIVAVMRAESAGNTRAVSSAGAQGLMQVMPATWDELRVRHRLGSDPFDPRNNIIAGAAYLREMYDRYGTIPAMLAAYNAGPDRYDEHLEIGRPLPAETRAYVDLLAPALGATVLSPGAPAVPSPPPDWREAPLFVPRSVDRRTVADRAIVKQTDGASASMPVQTDVEDQSHPRSIFIAQDDTGGEP</sequence>
<dbReference type="HOGENOM" id="CLU_077897_0_0_5"/>
<dbReference type="Proteomes" id="UP000001402">
    <property type="component" value="Chromosome"/>
</dbReference>
<comment type="similarity">
    <text evidence="2">Belongs to the virb1 family.</text>
</comment>
<reference evidence="5" key="1">
    <citation type="submission" date="2010-12" db="EMBL/GenBank/DDBJ databases">
        <title>Complete sequence of Rhodopseudomonas palustris DX-1.</title>
        <authorList>
            <consortium name="US DOE Joint Genome Institute"/>
            <person name="Lucas S."/>
            <person name="Copeland A."/>
            <person name="Lapidus A."/>
            <person name="Cheng J.-F."/>
            <person name="Goodwin L."/>
            <person name="Pitluck S."/>
            <person name="Misra M."/>
            <person name="Chertkov O."/>
            <person name="Detter J.C."/>
            <person name="Han C."/>
            <person name="Tapia R."/>
            <person name="Land M."/>
            <person name="Hauser L."/>
            <person name="Kyrpides N."/>
            <person name="Ivanova N."/>
            <person name="Ovchinnikova G."/>
            <person name="Logan B."/>
            <person name="Oda Y."/>
            <person name="Harwood C."/>
            <person name="Woyke T."/>
        </authorList>
    </citation>
    <scope>NUCLEOTIDE SEQUENCE [LARGE SCALE GENOMIC DNA]</scope>
    <source>
        <strain evidence="5">DX-1</strain>
    </source>
</reference>
<dbReference type="InterPro" id="IPR023346">
    <property type="entry name" value="Lysozyme-like_dom_sf"/>
</dbReference>
<dbReference type="STRING" id="652103.Rpdx1_0898"/>
<dbReference type="OrthoDB" id="9801695at2"/>
<dbReference type="InterPro" id="IPR008258">
    <property type="entry name" value="Transglycosylase_SLT_dom_1"/>
</dbReference>
<evidence type="ECO:0000313" key="5">
    <source>
        <dbReference type="EMBL" id="ADU42528.1"/>
    </source>
</evidence>
<dbReference type="BioCyc" id="RPAL652103:RPDX1_RS04465-MONOMER"/>
<comment type="similarity">
    <text evidence="1">Belongs to the transglycosylase Slt family.</text>
</comment>
<evidence type="ECO:0000259" key="4">
    <source>
        <dbReference type="Pfam" id="PF01464"/>
    </source>
</evidence>
<dbReference type="PANTHER" id="PTHR37423:SF2">
    <property type="entry name" value="MEMBRANE-BOUND LYTIC MUREIN TRANSGLYCOSYLASE C"/>
    <property type="match status" value="1"/>
</dbReference>
<accession>E6VPV1</accession>
<evidence type="ECO:0000313" key="6">
    <source>
        <dbReference type="Proteomes" id="UP000001402"/>
    </source>
</evidence>
<dbReference type="eggNOG" id="COG0741">
    <property type="taxonomic scope" value="Bacteria"/>
</dbReference>
<gene>
    <name evidence="5" type="ordered locus">Rpdx1_0898</name>
</gene>
<feature type="region of interest" description="Disordered" evidence="3">
    <location>
        <begin position="220"/>
        <end position="255"/>
    </location>
</feature>
<evidence type="ECO:0000256" key="2">
    <source>
        <dbReference type="ARBA" id="ARBA00009387"/>
    </source>
</evidence>
<dbReference type="KEGG" id="rpx:Rpdx1_0898"/>